<dbReference type="GO" id="GO:0032259">
    <property type="term" value="P:methylation"/>
    <property type="evidence" value="ECO:0007669"/>
    <property type="project" value="UniProtKB-KW"/>
</dbReference>
<evidence type="ECO:0000259" key="1">
    <source>
        <dbReference type="Pfam" id="PF13679"/>
    </source>
</evidence>
<dbReference type="PANTHER" id="PTHR13369">
    <property type="match status" value="1"/>
</dbReference>
<gene>
    <name evidence="2" type="ORF">Q4568_01195</name>
</gene>
<comment type="caution">
    <text evidence="2">The sequence shown here is derived from an EMBL/GenBank/DDBJ whole genome shotgun (WGS) entry which is preliminary data.</text>
</comment>
<dbReference type="RefSeq" id="WP_261857992.1">
    <property type="nucleotide sequence ID" value="NZ_AP024850.1"/>
</dbReference>
<dbReference type="Proteomes" id="UP001170624">
    <property type="component" value="Unassembled WGS sequence"/>
</dbReference>
<dbReference type="AlphaFoldDB" id="A0AAW7Y1D4"/>
<protein>
    <submittedName>
        <fullName evidence="2">SAM-dependent methyltransferase</fullName>
    </submittedName>
</protein>
<dbReference type="InterPro" id="IPR029063">
    <property type="entry name" value="SAM-dependent_MTases_sf"/>
</dbReference>
<keyword evidence="2" id="KW-0489">Methyltransferase</keyword>
<evidence type="ECO:0000313" key="2">
    <source>
        <dbReference type="EMBL" id="MDO6541123.1"/>
    </source>
</evidence>
<accession>A0AAW7Y1D4</accession>
<proteinExistence type="predicted"/>
<dbReference type="GO" id="GO:0008168">
    <property type="term" value="F:methyltransferase activity"/>
    <property type="evidence" value="ECO:0007669"/>
    <property type="project" value="UniProtKB-KW"/>
</dbReference>
<name>A0AAW7Y1D4_9GAMM</name>
<dbReference type="InterPro" id="IPR025714">
    <property type="entry name" value="Methyltranfer_dom"/>
</dbReference>
<organism evidence="2 3">
    <name type="scientific">Photobacterium sanguinicancri</name>
    <dbReference type="NCBI Taxonomy" id="875932"/>
    <lineage>
        <taxon>Bacteria</taxon>
        <taxon>Pseudomonadati</taxon>
        <taxon>Pseudomonadota</taxon>
        <taxon>Gammaproteobacteria</taxon>
        <taxon>Vibrionales</taxon>
        <taxon>Vibrionaceae</taxon>
        <taxon>Photobacterium</taxon>
    </lineage>
</organism>
<dbReference type="PANTHER" id="PTHR13369:SF0">
    <property type="entry name" value="GLUTATHIONE S-TRANSFERASE C-TERMINAL DOMAIN-CONTAINING PROTEIN"/>
    <property type="match status" value="1"/>
</dbReference>
<dbReference type="EMBL" id="JAUOPU010000001">
    <property type="protein sequence ID" value="MDO6541123.1"/>
    <property type="molecule type" value="Genomic_DNA"/>
</dbReference>
<feature type="domain" description="Methyltransferase" evidence="1">
    <location>
        <begin position="121"/>
        <end position="229"/>
    </location>
</feature>
<keyword evidence="2" id="KW-0808">Transferase</keyword>
<sequence length="401" mass="45386">MPSYSSLLQQLDTALSNTRTFWQFMPFAETELAWQQSHPELCQWLMSLNDEQIEALTQDPIALANALVPWIPQAHQLISVSETHPLTVRTTTALPKGLDVGIPGRKWTQITAFNAVLPQHNLPWLEWCAGKGHLGRVLATSHHTPVVSLEWQEQLCIDGAAAVKQLGLPISFVQGDAFSSESEQYIEAEQHAVALHACGDLHVSLLQRVANKQGRAVSVSPCCYHLIRDKYYQALSKIAKCSDIELSKHDLRLPLQETVTAGQRVRRQRFVEVSYRLGFDSLQRHVLGSNTYLPVPNIQKALLNEGFMAFCIWAAEKKGVTLPSNIDFSHWQAEGEQRFASVERMELVRQLFRRPLEMWLVYDRACFMEEAGYQVNVGTFCDKPTTPRNLLIHAEYLRSKG</sequence>
<dbReference type="SUPFAM" id="SSF53335">
    <property type="entry name" value="S-adenosyl-L-methionine-dependent methyltransferases"/>
    <property type="match status" value="1"/>
</dbReference>
<evidence type="ECO:0000313" key="3">
    <source>
        <dbReference type="Proteomes" id="UP001170624"/>
    </source>
</evidence>
<dbReference type="Pfam" id="PF13679">
    <property type="entry name" value="Methyltransf_32"/>
    <property type="match status" value="1"/>
</dbReference>
<reference evidence="2" key="1">
    <citation type="submission" date="2023-07" db="EMBL/GenBank/DDBJ databases">
        <title>Genome content predicts the carbon catabolic preferences of heterotrophic bacteria.</title>
        <authorList>
            <person name="Gralka M."/>
        </authorList>
    </citation>
    <scope>NUCLEOTIDE SEQUENCE</scope>
    <source>
        <strain evidence="2">G2M05</strain>
    </source>
</reference>